<evidence type="ECO:0000256" key="1">
    <source>
        <dbReference type="ARBA" id="ARBA00002889"/>
    </source>
</evidence>
<keyword evidence="7" id="KW-1185">Reference proteome</keyword>
<evidence type="ECO:0000256" key="3">
    <source>
        <dbReference type="ARBA" id="ARBA00011187"/>
    </source>
</evidence>
<dbReference type="PANTHER" id="PTHR16038">
    <property type="entry name" value="NOP SEVEN ASSOCIATED PROTEIN 1"/>
    <property type="match status" value="1"/>
</dbReference>
<dbReference type="SMART" id="SM00320">
    <property type="entry name" value="WD40"/>
    <property type="match status" value="3"/>
</dbReference>
<proteinExistence type="inferred from homology"/>
<evidence type="ECO:0000313" key="7">
    <source>
        <dbReference type="Proteomes" id="UP001498771"/>
    </source>
</evidence>
<evidence type="ECO:0000256" key="5">
    <source>
        <dbReference type="SAM" id="MobiDB-lite"/>
    </source>
</evidence>
<gene>
    <name evidence="6" type="ORF">BZA70DRAFT_282468</name>
</gene>
<feature type="compositionally biased region" description="Basic residues" evidence="5">
    <location>
        <begin position="393"/>
        <end position="408"/>
    </location>
</feature>
<feature type="compositionally biased region" description="Acidic residues" evidence="5">
    <location>
        <begin position="367"/>
        <end position="389"/>
    </location>
</feature>
<name>A0ABR1F280_9ASCO</name>
<dbReference type="SUPFAM" id="SSF50978">
    <property type="entry name" value="WD40 repeat-like"/>
    <property type="match status" value="1"/>
</dbReference>
<evidence type="ECO:0000313" key="6">
    <source>
        <dbReference type="EMBL" id="KAK7203941.1"/>
    </source>
</evidence>
<evidence type="ECO:0000256" key="2">
    <source>
        <dbReference type="ARBA" id="ARBA00007861"/>
    </source>
</evidence>
<dbReference type="InterPro" id="IPR036322">
    <property type="entry name" value="WD40_repeat_dom_sf"/>
</dbReference>
<evidence type="ECO:0000256" key="4">
    <source>
        <dbReference type="ARBA" id="ARBA00014234"/>
    </source>
</evidence>
<feature type="region of interest" description="Disordered" evidence="5">
    <location>
        <begin position="49"/>
        <end position="71"/>
    </location>
</feature>
<comment type="similarity">
    <text evidence="2">Belongs to the NSA1 family.</text>
</comment>
<feature type="compositionally biased region" description="Acidic residues" evidence="5">
    <location>
        <begin position="50"/>
        <end position="67"/>
    </location>
</feature>
<comment type="function">
    <text evidence="1">Involved in the biogenesis of the 60S ribosomal subunit.</text>
</comment>
<dbReference type="Proteomes" id="UP001498771">
    <property type="component" value="Unassembled WGS sequence"/>
</dbReference>
<sequence length="428" mass="47236">MGKTDLTPLGKPRTTLTFASPVFCTAAHPSEAVVATGLGTGHVFVHRYAEDDEDDRSDMSDDSDSEEEAKPGIKINEKVLWKTRRHKGSCRAVAFDELGQYIYTAGSDSVLKQASPMTGQVTAKNSSSLPAPPTALTTTQTHVALGTETGTIQFYDPRSLSKPSHEFKDVHEDYVTSITQLAQYQNTYQFISTAETFVARIDIRKGVLSMSEDQEDEILCSCVSYPSNFDYEPRNVQKPTQSTVLQPNTPSAEIKRVQVTAVMGMATGVLTFWEKDNWTDQQNRAILSTESVDCIAEYPGEKVLAGAADGFMRLVDVRKRKTIKVFSHAADDAVVGVACDAWGRAISAGEETVKIWNVEEASKPEVDSDDEKDSDDDAKDSDDDDSDSEDEKRRKKKGKKRKHGKSKQRVAQLYAKKKSFKADFSGLD</sequence>
<comment type="caution">
    <text evidence="6">The sequence shown here is derived from an EMBL/GenBank/DDBJ whole genome shotgun (WGS) entry which is preliminary data.</text>
</comment>
<dbReference type="EMBL" id="JBBJBU010000010">
    <property type="protein sequence ID" value="KAK7203941.1"/>
    <property type="molecule type" value="Genomic_DNA"/>
</dbReference>
<feature type="region of interest" description="Disordered" evidence="5">
    <location>
        <begin position="358"/>
        <end position="412"/>
    </location>
</feature>
<comment type="subunit">
    <text evidence="3">Component of the pre-66S ribosomal particle.</text>
</comment>
<dbReference type="GeneID" id="90038797"/>
<accession>A0ABR1F280</accession>
<dbReference type="InterPro" id="IPR037379">
    <property type="entry name" value="WDR74/Nsa1"/>
</dbReference>
<dbReference type="Pfam" id="PF00400">
    <property type="entry name" value="WD40"/>
    <property type="match status" value="1"/>
</dbReference>
<dbReference type="RefSeq" id="XP_064766974.1">
    <property type="nucleotide sequence ID" value="XM_064913285.1"/>
</dbReference>
<reference evidence="6 7" key="1">
    <citation type="submission" date="2024-03" db="EMBL/GenBank/DDBJ databases">
        <title>Genome-scale model development and genomic sequencing of the oleaginous clade Lipomyces.</title>
        <authorList>
            <consortium name="Lawrence Berkeley National Laboratory"/>
            <person name="Czajka J.J."/>
            <person name="Han Y."/>
            <person name="Kim J."/>
            <person name="Mondo S.J."/>
            <person name="Hofstad B.A."/>
            <person name="Robles A."/>
            <person name="Haridas S."/>
            <person name="Riley R."/>
            <person name="LaButti K."/>
            <person name="Pangilinan J."/>
            <person name="Andreopoulos W."/>
            <person name="Lipzen A."/>
            <person name="Yan J."/>
            <person name="Wang M."/>
            <person name="Ng V."/>
            <person name="Grigoriev I.V."/>
            <person name="Spatafora J.W."/>
            <person name="Magnuson J.K."/>
            <person name="Baker S.E."/>
            <person name="Pomraning K.R."/>
        </authorList>
    </citation>
    <scope>NUCLEOTIDE SEQUENCE [LARGE SCALE GENOMIC DNA]</scope>
    <source>
        <strain evidence="6 7">Phaff 52-87</strain>
    </source>
</reference>
<protein>
    <recommendedName>
        <fullName evidence="4">Ribosome biogenesis protein NSA1</fullName>
    </recommendedName>
</protein>
<dbReference type="PANTHER" id="PTHR16038:SF4">
    <property type="entry name" value="WD REPEAT-CONTAINING PROTEIN 74"/>
    <property type="match status" value="1"/>
</dbReference>
<organism evidence="6 7">
    <name type="scientific">Myxozyma melibiosi</name>
    <dbReference type="NCBI Taxonomy" id="54550"/>
    <lineage>
        <taxon>Eukaryota</taxon>
        <taxon>Fungi</taxon>
        <taxon>Dikarya</taxon>
        <taxon>Ascomycota</taxon>
        <taxon>Saccharomycotina</taxon>
        <taxon>Lipomycetes</taxon>
        <taxon>Lipomycetales</taxon>
        <taxon>Lipomycetaceae</taxon>
        <taxon>Myxozyma</taxon>
    </lineage>
</organism>
<dbReference type="Gene3D" id="2.130.10.10">
    <property type="entry name" value="YVTN repeat-like/Quinoprotein amine dehydrogenase"/>
    <property type="match status" value="2"/>
</dbReference>
<dbReference type="InterPro" id="IPR001680">
    <property type="entry name" value="WD40_rpt"/>
</dbReference>
<dbReference type="InterPro" id="IPR015943">
    <property type="entry name" value="WD40/YVTN_repeat-like_dom_sf"/>
</dbReference>